<feature type="compositionally biased region" description="Basic and acidic residues" evidence="1">
    <location>
        <begin position="171"/>
        <end position="199"/>
    </location>
</feature>
<feature type="compositionally biased region" description="Basic and acidic residues" evidence="1">
    <location>
        <begin position="268"/>
        <end position="293"/>
    </location>
</feature>
<feature type="compositionally biased region" description="Polar residues" evidence="1">
    <location>
        <begin position="200"/>
        <end position="213"/>
    </location>
</feature>
<feature type="region of interest" description="Disordered" evidence="1">
    <location>
        <begin position="158"/>
        <end position="221"/>
    </location>
</feature>
<dbReference type="Proteomes" id="UP000603453">
    <property type="component" value="Unassembled WGS sequence"/>
</dbReference>
<dbReference type="AlphaFoldDB" id="A0A8H7QVT4"/>
<dbReference type="OrthoDB" id="2280149at2759"/>
<evidence type="ECO:0000256" key="1">
    <source>
        <dbReference type="SAM" id="MobiDB-lite"/>
    </source>
</evidence>
<evidence type="ECO:0000313" key="2">
    <source>
        <dbReference type="EMBL" id="KAG2198705.1"/>
    </source>
</evidence>
<name>A0A8H7QVT4_9FUNG</name>
<evidence type="ECO:0000313" key="3">
    <source>
        <dbReference type="Proteomes" id="UP000603453"/>
    </source>
</evidence>
<gene>
    <name evidence="2" type="ORF">INT47_005390</name>
</gene>
<feature type="compositionally biased region" description="Polar residues" evidence="1">
    <location>
        <begin position="250"/>
        <end position="261"/>
    </location>
</feature>
<proteinExistence type="predicted"/>
<sequence>MGEKDKVRWDALVQPIDYEIGDMVMVSHEGKFDLEPNYKGPYIITQVIDGYGTCQLETIQGEPLKSLIHKDRLKPAKGPKPTEEWYNPTTSRAVVKQITSTHSGRGGEGHHVVVQNLKSQDHVDPITTSAPPKTRNDATAQNQSLVIDVSNDKPAVVNQQADISRPTGYSKKQDDQGKRFEAMEASNRDCVVDLSKDTNQDSVKQYDPLSSSYKPDEEKESIADNEFQHILDGYDSISSGDNIIDEHISETSSQDQDSAHSSPKVVARGRETTEDRSSHIQKAPEEVPGEKRTILQVTTPSHEELATPGSPSSTKMQTSAEFLQQKLAKKRVTPTSVKPTKPIQVAVPISDLQTIQT</sequence>
<keyword evidence="3" id="KW-1185">Reference proteome</keyword>
<organism evidence="2 3">
    <name type="scientific">Mucor saturninus</name>
    <dbReference type="NCBI Taxonomy" id="64648"/>
    <lineage>
        <taxon>Eukaryota</taxon>
        <taxon>Fungi</taxon>
        <taxon>Fungi incertae sedis</taxon>
        <taxon>Mucoromycota</taxon>
        <taxon>Mucoromycotina</taxon>
        <taxon>Mucoromycetes</taxon>
        <taxon>Mucorales</taxon>
        <taxon>Mucorineae</taxon>
        <taxon>Mucoraceae</taxon>
        <taxon>Mucor</taxon>
    </lineage>
</organism>
<protein>
    <submittedName>
        <fullName evidence="2">Uncharacterized protein</fullName>
    </submittedName>
</protein>
<reference evidence="2" key="1">
    <citation type="submission" date="2020-12" db="EMBL/GenBank/DDBJ databases">
        <title>Metabolic potential, ecology and presence of endohyphal bacteria is reflected in genomic diversity of Mucoromycotina.</title>
        <authorList>
            <person name="Muszewska A."/>
            <person name="Okrasinska A."/>
            <person name="Steczkiewicz K."/>
            <person name="Drgas O."/>
            <person name="Orlowska M."/>
            <person name="Perlinska-Lenart U."/>
            <person name="Aleksandrzak-Piekarczyk T."/>
            <person name="Szatraj K."/>
            <person name="Zielenkiewicz U."/>
            <person name="Pilsyk S."/>
            <person name="Malc E."/>
            <person name="Mieczkowski P."/>
            <person name="Kruszewska J.S."/>
            <person name="Biernat P."/>
            <person name="Pawlowska J."/>
        </authorList>
    </citation>
    <scope>NUCLEOTIDE SEQUENCE</scope>
    <source>
        <strain evidence="2">WA0000017839</strain>
    </source>
</reference>
<feature type="compositionally biased region" description="Polar residues" evidence="1">
    <location>
        <begin position="309"/>
        <end position="319"/>
    </location>
</feature>
<accession>A0A8H7QVT4</accession>
<comment type="caution">
    <text evidence="2">The sequence shown here is derived from an EMBL/GenBank/DDBJ whole genome shotgun (WGS) entry which is preliminary data.</text>
</comment>
<feature type="region of interest" description="Disordered" evidence="1">
    <location>
        <begin position="249"/>
        <end position="319"/>
    </location>
</feature>
<dbReference type="EMBL" id="JAEPRD010000106">
    <property type="protein sequence ID" value="KAG2198705.1"/>
    <property type="molecule type" value="Genomic_DNA"/>
</dbReference>